<evidence type="ECO:0000259" key="3">
    <source>
        <dbReference type="PROSITE" id="PS50915"/>
    </source>
</evidence>
<feature type="domain" description="Beta/gamma crystallin 'Greek key'" evidence="3">
    <location>
        <begin position="45"/>
        <end position="88"/>
    </location>
</feature>
<dbReference type="InterPro" id="IPR011024">
    <property type="entry name" value="G_crystallin-like"/>
</dbReference>
<evidence type="ECO:0000256" key="1">
    <source>
        <dbReference type="ARBA" id="ARBA00009646"/>
    </source>
</evidence>
<protein>
    <recommendedName>
        <fullName evidence="3">Beta/gamma crystallin 'Greek key' domain-containing protein</fullName>
    </recommendedName>
</protein>
<name>A0A9X6FD78_BACTU</name>
<evidence type="ECO:0000313" key="4">
    <source>
        <dbReference type="EMBL" id="OTY65078.1"/>
    </source>
</evidence>
<dbReference type="PROSITE" id="PS50915">
    <property type="entry name" value="CRYSTALLIN_BETA_GAMMA"/>
    <property type="match status" value="1"/>
</dbReference>
<keyword evidence="2" id="KW-0677">Repeat</keyword>
<proteinExistence type="inferred from homology"/>
<dbReference type="AlphaFoldDB" id="A0A9X6FD78"/>
<dbReference type="Proteomes" id="UP000195129">
    <property type="component" value="Unassembled WGS sequence"/>
</dbReference>
<accession>A0A9X6FD78</accession>
<dbReference type="Gene3D" id="2.60.20.10">
    <property type="entry name" value="Crystallins"/>
    <property type="match status" value="1"/>
</dbReference>
<reference evidence="4 5" key="1">
    <citation type="submission" date="2016-10" db="EMBL/GenBank/DDBJ databases">
        <title>Comparative genomics of Bacillus thuringiensis reveals a path to pathogens against multiple invertebrate hosts.</title>
        <authorList>
            <person name="Zheng J."/>
            <person name="Gao Q."/>
            <person name="Liu H."/>
            <person name="Peng D."/>
            <person name="Ruan L."/>
            <person name="Sun M."/>
        </authorList>
    </citation>
    <scope>NUCLEOTIDE SEQUENCE [LARGE SCALE GENOMIC DNA]</scope>
    <source>
        <strain evidence="4">BGSC 4CA1</strain>
    </source>
</reference>
<dbReference type="SMART" id="SM00247">
    <property type="entry name" value="XTALbg"/>
    <property type="match status" value="1"/>
</dbReference>
<dbReference type="EMBL" id="NFDN01000001">
    <property type="protein sequence ID" value="OTY65078.1"/>
    <property type="molecule type" value="Genomic_DNA"/>
</dbReference>
<dbReference type="SUPFAM" id="SSF49695">
    <property type="entry name" value="gamma-Crystallin-like"/>
    <property type="match status" value="1"/>
</dbReference>
<gene>
    <name evidence="4" type="ORF">BK746_00025</name>
</gene>
<comment type="caution">
    <text evidence="4">The sequence shown here is derived from an EMBL/GenBank/DDBJ whole genome shotgun (WGS) entry which is preliminary data.</text>
</comment>
<dbReference type="InterPro" id="IPR001064">
    <property type="entry name" value="Beta/gamma_crystallin"/>
</dbReference>
<evidence type="ECO:0000313" key="5">
    <source>
        <dbReference type="Proteomes" id="UP000195129"/>
    </source>
</evidence>
<comment type="similarity">
    <text evidence="1">Belongs to the beta/gamma-crystallin family.</text>
</comment>
<organism evidence="4 5">
    <name type="scientific">Bacillus thuringiensis serovar yosoo</name>
    <dbReference type="NCBI Taxonomy" id="180848"/>
    <lineage>
        <taxon>Bacteria</taxon>
        <taxon>Bacillati</taxon>
        <taxon>Bacillota</taxon>
        <taxon>Bacilli</taxon>
        <taxon>Bacillales</taxon>
        <taxon>Bacillaceae</taxon>
        <taxon>Bacillus</taxon>
        <taxon>Bacillus cereus group</taxon>
    </lineage>
</organism>
<evidence type="ECO:0000256" key="2">
    <source>
        <dbReference type="ARBA" id="ARBA00022737"/>
    </source>
</evidence>
<sequence>MISKKYRLKGGVTLYYQPQLYGNDPKPYTHYPRLLENENDYRQSAQVILFEHANFRGAHKHVFNQESNLNAPDDNFFNDKVSSIVIISGQWQFYRDWNFQNPYPYILGPGTYPWVEAVGIKNDDMSSLRSV</sequence>
<dbReference type="Pfam" id="PF00030">
    <property type="entry name" value="Crystall"/>
    <property type="match status" value="1"/>
</dbReference>